<gene>
    <name evidence="1" type="ORF">MSAN_00114900</name>
</gene>
<evidence type="ECO:0008006" key="3">
    <source>
        <dbReference type="Google" id="ProtNLM"/>
    </source>
</evidence>
<dbReference type="Gene3D" id="3.30.559.10">
    <property type="entry name" value="Chloramphenicol acetyltransferase-like domain"/>
    <property type="match status" value="1"/>
</dbReference>
<comment type="caution">
    <text evidence="1">The sequence shown here is derived from an EMBL/GenBank/DDBJ whole genome shotgun (WGS) entry which is preliminary data.</text>
</comment>
<dbReference type="Pfam" id="PF07247">
    <property type="entry name" value="AATase"/>
    <property type="match status" value="1"/>
</dbReference>
<dbReference type="GO" id="GO:0008080">
    <property type="term" value="F:N-acetyltransferase activity"/>
    <property type="evidence" value="ECO:0007669"/>
    <property type="project" value="TreeGrafter"/>
</dbReference>
<organism evidence="1 2">
    <name type="scientific">Mycena sanguinolenta</name>
    <dbReference type="NCBI Taxonomy" id="230812"/>
    <lineage>
        <taxon>Eukaryota</taxon>
        <taxon>Fungi</taxon>
        <taxon>Dikarya</taxon>
        <taxon>Basidiomycota</taxon>
        <taxon>Agaricomycotina</taxon>
        <taxon>Agaricomycetes</taxon>
        <taxon>Agaricomycetidae</taxon>
        <taxon>Agaricales</taxon>
        <taxon>Marasmiineae</taxon>
        <taxon>Mycenaceae</taxon>
        <taxon>Mycena</taxon>
    </lineage>
</organism>
<dbReference type="Proteomes" id="UP000623467">
    <property type="component" value="Unassembled WGS sequence"/>
</dbReference>
<dbReference type="PANTHER" id="PTHR28037">
    <property type="entry name" value="ALCOHOL O-ACETYLTRANSFERASE 1-RELATED"/>
    <property type="match status" value="1"/>
</dbReference>
<evidence type="ECO:0000313" key="1">
    <source>
        <dbReference type="EMBL" id="KAF7376971.1"/>
    </source>
</evidence>
<keyword evidence="2" id="KW-1185">Reference proteome</keyword>
<name>A0A8H6ZIK8_9AGAR</name>
<sequence>MSSLAVVRPLSFLEKYYSTRHFLGLDACVVTSARYSTPENIPLTKDVLFPALRILLEAHAALGVRLEGKEDTPDIAFVRLPSVDLSRVVEFSKSTDLQAALEKHLSNGLEHTQGDMPLWRLEVLGDNTMILAAHHAILDGLSHTAFHDSLIRALRETTSSSYSTYSSSSVIVPELAMSPPLEELVDVRPTLLNFLAALYELLAPKSWQNSYYAWTGNPVPTVVAVQTHVRLLSFSSADAASFAEACRKHNATVTSTLYALAVSVFGRLVPNDSGQYKTVSVLVPLSMRPIVCAAADVFGNYISSYHTFPALDPAFSWDSAARFASELQAQRNTSYRALGMLRWVEKQYARFFNGTLGKKRRFTLALSNLGRFQPPPSIEGRWSIEEMYFSPVRHAHWCRTRSERRRRSGWGTEYLFQVGTRKFGDRICGRVYFDVP</sequence>
<reference evidence="1" key="1">
    <citation type="submission" date="2020-05" db="EMBL/GenBank/DDBJ databases">
        <title>Mycena genomes resolve the evolution of fungal bioluminescence.</title>
        <authorList>
            <person name="Tsai I.J."/>
        </authorList>
    </citation>
    <scope>NUCLEOTIDE SEQUENCE</scope>
    <source>
        <strain evidence="1">160909Yilan</strain>
    </source>
</reference>
<dbReference type="InterPro" id="IPR052058">
    <property type="entry name" value="Alcohol_O-acetyltransferase"/>
</dbReference>
<dbReference type="OrthoDB" id="2150604at2759"/>
<dbReference type="InterPro" id="IPR010828">
    <property type="entry name" value="Atf2/Sli1-like"/>
</dbReference>
<dbReference type="InterPro" id="IPR023213">
    <property type="entry name" value="CAT-like_dom_sf"/>
</dbReference>
<accession>A0A8H6ZIK8</accession>
<dbReference type="EMBL" id="JACAZH010000001">
    <property type="protein sequence ID" value="KAF7376971.1"/>
    <property type="molecule type" value="Genomic_DNA"/>
</dbReference>
<evidence type="ECO:0000313" key="2">
    <source>
        <dbReference type="Proteomes" id="UP000623467"/>
    </source>
</evidence>
<protein>
    <recommendedName>
        <fullName evidence="3">Alcohol acetyltransferase</fullName>
    </recommendedName>
</protein>
<proteinExistence type="predicted"/>
<dbReference type="AlphaFoldDB" id="A0A8H6ZIK8"/>
<dbReference type="SUPFAM" id="SSF52777">
    <property type="entry name" value="CoA-dependent acyltransferases"/>
    <property type="match status" value="2"/>
</dbReference>
<dbReference type="PANTHER" id="PTHR28037:SF1">
    <property type="entry name" value="ALCOHOL O-ACETYLTRANSFERASE 1-RELATED"/>
    <property type="match status" value="1"/>
</dbReference>